<dbReference type="GO" id="GO:0005721">
    <property type="term" value="C:pericentric heterochromatin"/>
    <property type="evidence" value="ECO:0000318"/>
    <property type="project" value="GO_Central"/>
</dbReference>
<dbReference type="STRING" id="6412.T1FQM6"/>
<evidence type="ECO:0000313" key="17">
    <source>
        <dbReference type="EnsemblMetazoa" id="HelroP189092"/>
    </source>
</evidence>
<evidence type="ECO:0000313" key="18">
    <source>
        <dbReference type="Proteomes" id="UP000015101"/>
    </source>
</evidence>
<evidence type="ECO:0000256" key="5">
    <source>
        <dbReference type="ARBA" id="ARBA00022763"/>
    </source>
</evidence>
<dbReference type="GO" id="GO:0006281">
    <property type="term" value="P:DNA repair"/>
    <property type="evidence" value="ECO:0007669"/>
    <property type="project" value="UniProtKB-KW"/>
</dbReference>
<evidence type="ECO:0000256" key="4">
    <source>
        <dbReference type="ARBA" id="ARBA00022741"/>
    </source>
</evidence>
<dbReference type="EnsemblMetazoa" id="HelroT189092">
    <property type="protein sequence ID" value="HelroP189092"/>
    <property type="gene ID" value="HelroG189092"/>
</dbReference>
<feature type="region of interest" description="Disordered" evidence="14">
    <location>
        <begin position="1"/>
        <end position="22"/>
    </location>
</feature>
<feature type="compositionally biased region" description="Acidic residues" evidence="14">
    <location>
        <begin position="272"/>
        <end position="285"/>
    </location>
</feature>
<feature type="region of interest" description="Disordered" evidence="14">
    <location>
        <begin position="411"/>
        <end position="430"/>
    </location>
</feature>
<dbReference type="GO" id="GO:0005634">
    <property type="term" value="C:nucleus"/>
    <property type="evidence" value="ECO:0000318"/>
    <property type="project" value="GO_Central"/>
</dbReference>
<dbReference type="KEGG" id="hro:HELRODRAFT_189092"/>
<evidence type="ECO:0000256" key="11">
    <source>
        <dbReference type="ARBA" id="ARBA00023204"/>
    </source>
</evidence>
<protein>
    <recommendedName>
        <fullName evidence="15">PHD-type domain-containing protein</fullName>
    </recommendedName>
</protein>
<dbReference type="GO" id="GO:0003678">
    <property type="term" value="F:DNA helicase activity"/>
    <property type="evidence" value="ECO:0007669"/>
    <property type="project" value="UniProtKB-EC"/>
</dbReference>
<feature type="compositionally biased region" description="Low complexity" evidence="14">
    <location>
        <begin position="511"/>
        <end position="521"/>
    </location>
</feature>
<evidence type="ECO:0000259" key="15">
    <source>
        <dbReference type="PROSITE" id="PS51533"/>
    </source>
</evidence>
<dbReference type="GO" id="GO:0031490">
    <property type="term" value="F:chromatin DNA binding"/>
    <property type="evidence" value="ECO:0000318"/>
    <property type="project" value="GO_Central"/>
</dbReference>
<evidence type="ECO:0000256" key="9">
    <source>
        <dbReference type="ARBA" id="ARBA00022840"/>
    </source>
</evidence>
<feature type="region of interest" description="Disordered" evidence="14">
    <location>
        <begin position="367"/>
        <end position="406"/>
    </location>
</feature>
<feature type="region of interest" description="Disordered" evidence="14">
    <location>
        <begin position="488"/>
        <end position="524"/>
    </location>
</feature>
<evidence type="ECO:0000256" key="6">
    <source>
        <dbReference type="ARBA" id="ARBA00022771"/>
    </source>
</evidence>
<dbReference type="GO" id="GO:0031297">
    <property type="term" value="P:replication fork processing"/>
    <property type="evidence" value="ECO:0000318"/>
    <property type="project" value="GO_Central"/>
</dbReference>
<sequence>MAEASSSNSATPKEDRISAKKRSHGDTVTCTACSQRLDAYRVDWMRRHPLLGVLLCKRCFQLHSREIQVGEDGMDEACRWCALEGDLICCDFCHNVFCKLCIRRNLGRAHLNIILNAEDDQKWQCYVCNPEPLQGLVASCSEVFSSAESAIYMKATKRLAGFSDLSDEASAGSSPKPKRIRKSKITVDTDDSTSVIKNDELEGTVSEKGEEINDNEVYNEEEEEEEDEVIEHVKDGEEEEDEEEEEEEGIDVKQVLKSIKSGLKKSELGISNEDDDENEDDVDEEDLKRILSEIAKREVKVNDVLNESSSCSDPPKQTAAAASKSPVPIPAATPNVSTAAKKQKLDNEVVYIKTPTGEIVGLKATSKSFKSATQPSETATQPSAMASSMTPATEKKPKGRPKLPLKKLEKCIQMPGSTSGKKYPRASTLNKNTPSSLAAVAGLKLSSRPPIIDQNNVWNVLERLLAATQSMTMLLTSLKEDLRRAAAVSSGFTGPGKIPDLKKKRKEQPHQQHQSQQQQLPHPHKLSEEFLRDDLEDNIICDNGAVFDGKSSESDEEMIDEDEQVEELLNITSGTDVGSGMYFGKQYLTNEVLKSSVMFKPQAKLVDKFENGGLPEAGCVYDADGELAFKNITNNDDKVENPGGDDNNNIKFEDVADAAAAAAAAPSIDKVESSMEDQNDDFAL</sequence>
<dbReference type="RefSeq" id="XP_009025313.1">
    <property type="nucleotide sequence ID" value="XM_009027065.1"/>
</dbReference>
<dbReference type="PROSITE" id="PS51533">
    <property type="entry name" value="ADD"/>
    <property type="match status" value="1"/>
</dbReference>
<keyword evidence="18" id="KW-1185">Reference proteome</keyword>
<accession>T1FQM6</accession>
<keyword evidence="12" id="KW-0539">Nucleus</keyword>
<comment type="catalytic activity">
    <reaction evidence="13">
        <text>ATP + H2O = ADP + phosphate + H(+)</text>
        <dbReference type="Rhea" id="RHEA:13065"/>
        <dbReference type="ChEBI" id="CHEBI:15377"/>
        <dbReference type="ChEBI" id="CHEBI:15378"/>
        <dbReference type="ChEBI" id="CHEBI:30616"/>
        <dbReference type="ChEBI" id="CHEBI:43474"/>
        <dbReference type="ChEBI" id="CHEBI:456216"/>
        <dbReference type="EC" id="3.6.4.12"/>
    </reaction>
</comment>
<dbReference type="eggNOG" id="KOG1015">
    <property type="taxonomic scope" value="Eukaryota"/>
</dbReference>
<dbReference type="AlphaFoldDB" id="T1FQM6"/>
<reference evidence="18" key="1">
    <citation type="submission" date="2012-12" db="EMBL/GenBank/DDBJ databases">
        <authorList>
            <person name="Hellsten U."/>
            <person name="Grimwood J."/>
            <person name="Chapman J.A."/>
            <person name="Shapiro H."/>
            <person name="Aerts A."/>
            <person name="Otillar R.P."/>
            <person name="Terry A.Y."/>
            <person name="Boore J.L."/>
            <person name="Simakov O."/>
            <person name="Marletaz F."/>
            <person name="Cho S.-J."/>
            <person name="Edsinger-Gonzales E."/>
            <person name="Havlak P."/>
            <person name="Kuo D.-H."/>
            <person name="Larsson T."/>
            <person name="Lv J."/>
            <person name="Arendt D."/>
            <person name="Savage R."/>
            <person name="Osoegawa K."/>
            <person name="de Jong P."/>
            <person name="Lindberg D.R."/>
            <person name="Seaver E.C."/>
            <person name="Weisblat D.A."/>
            <person name="Putnam N.H."/>
            <person name="Grigoriev I.V."/>
            <person name="Rokhsar D.S."/>
        </authorList>
    </citation>
    <scope>NUCLEOTIDE SEQUENCE</scope>
</reference>
<dbReference type="PANTHER" id="PTHR46357:SF1">
    <property type="entry name" value="TRANSCRIPTIONAL REGULATOR ATRX"/>
    <property type="match status" value="1"/>
</dbReference>
<evidence type="ECO:0000256" key="14">
    <source>
        <dbReference type="SAM" id="MobiDB-lite"/>
    </source>
</evidence>
<feature type="compositionally biased region" description="Polar residues" evidence="14">
    <location>
        <begin position="367"/>
        <end position="391"/>
    </location>
</feature>
<dbReference type="InterPro" id="IPR052131">
    <property type="entry name" value="ATRX_domain-containing"/>
</dbReference>
<dbReference type="Pfam" id="PF17981">
    <property type="entry name" value="ADD_ATRX"/>
    <property type="match status" value="1"/>
</dbReference>
<dbReference type="GeneID" id="20211123"/>
<keyword evidence="11" id="KW-0234">DNA repair</keyword>
<dbReference type="GO" id="GO:0006338">
    <property type="term" value="P:chromatin remodeling"/>
    <property type="evidence" value="ECO:0000318"/>
    <property type="project" value="GO_Central"/>
</dbReference>
<dbReference type="GO" id="GO:0005524">
    <property type="term" value="F:ATP binding"/>
    <property type="evidence" value="ECO:0007669"/>
    <property type="project" value="UniProtKB-KW"/>
</dbReference>
<evidence type="ECO:0000256" key="2">
    <source>
        <dbReference type="ARBA" id="ARBA00007025"/>
    </source>
</evidence>
<dbReference type="PANTHER" id="PTHR46357">
    <property type="entry name" value="TRANSCRIPTIONAL REGULATOR ATRX"/>
    <property type="match status" value="1"/>
</dbReference>
<proteinExistence type="inferred from homology"/>
<evidence type="ECO:0000256" key="8">
    <source>
        <dbReference type="ARBA" id="ARBA00022833"/>
    </source>
</evidence>
<feature type="compositionally biased region" description="Acidic residues" evidence="14">
    <location>
        <begin position="212"/>
        <end position="229"/>
    </location>
</feature>
<dbReference type="GO" id="GO:0008270">
    <property type="term" value="F:zinc ion binding"/>
    <property type="evidence" value="ECO:0007669"/>
    <property type="project" value="UniProtKB-KW"/>
</dbReference>
<comment type="similarity">
    <text evidence="2">Belongs to the SNF2/RAD54 helicase family.</text>
</comment>
<dbReference type="SUPFAM" id="SSF57903">
    <property type="entry name" value="FYVE/PHD zinc finger"/>
    <property type="match status" value="1"/>
</dbReference>
<organism evidence="17 18">
    <name type="scientific">Helobdella robusta</name>
    <name type="common">Californian leech</name>
    <dbReference type="NCBI Taxonomy" id="6412"/>
    <lineage>
        <taxon>Eukaryota</taxon>
        <taxon>Metazoa</taxon>
        <taxon>Spiralia</taxon>
        <taxon>Lophotrochozoa</taxon>
        <taxon>Annelida</taxon>
        <taxon>Clitellata</taxon>
        <taxon>Hirudinea</taxon>
        <taxon>Rhynchobdellida</taxon>
        <taxon>Glossiphoniidae</taxon>
        <taxon>Helobdella</taxon>
    </lineage>
</organism>
<keyword evidence="6" id="KW-0863">Zinc-finger</keyword>
<dbReference type="OrthoDB" id="6286493at2759"/>
<dbReference type="EMBL" id="KB097495">
    <property type="protein sequence ID" value="ESN96057.1"/>
    <property type="molecule type" value="Genomic_DNA"/>
</dbReference>
<keyword evidence="10" id="KW-0238">DNA-binding</keyword>
<feature type="region of interest" description="Disordered" evidence="14">
    <location>
        <begin position="302"/>
        <end position="341"/>
    </location>
</feature>
<dbReference type="InterPro" id="IPR041430">
    <property type="entry name" value="ADD_ATRX"/>
</dbReference>
<keyword evidence="7" id="KW-0378">Hydrolase</keyword>
<reference evidence="16 18" key="2">
    <citation type="journal article" date="2013" name="Nature">
        <title>Insights into bilaterian evolution from three spiralian genomes.</title>
        <authorList>
            <person name="Simakov O."/>
            <person name="Marletaz F."/>
            <person name="Cho S.J."/>
            <person name="Edsinger-Gonzales E."/>
            <person name="Havlak P."/>
            <person name="Hellsten U."/>
            <person name="Kuo D.H."/>
            <person name="Larsson T."/>
            <person name="Lv J."/>
            <person name="Arendt D."/>
            <person name="Savage R."/>
            <person name="Osoegawa K."/>
            <person name="de Jong P."/>
            <person name="Grimwood J."/>
            <person name="Chapman J.A."/>
            <person name="Shapiro H."/>
            <person name="Aerts A."/>
            <person name="Otillar R.P."/>
            <person name="Terry A.Y."/>
            <person name="Boore J.L."/>
            <person name="Grigoriev I.V."/>
            <person name="Lindberg D.R."/>
            <person name="Seaver E.C."/>
            <person name="Weisblat D.A."/>
            <person name="Putnam N.H."/>
            <person name="Rokhsar D.S."/>
        </authorList>
    </citation>
    <scope>NUCLEOTIDE SEQUENCE</scope>
</reference>
<dbReference type="Gene3D" id="3.30.40.10">
    <property type="entry name" value="Zinc/RING finger domain, C3HC4 (zinc finger)"/>
    <property type="match status" value="1"/>
</dbReference>
<dbReference type="InterPro" id="IPR011011">
    <property type="entry name" value="Znf_FYVE_PHD"/>
</dbReference>
<feature type="region of interest" description="Disordered" evidence="14">
    <location>
        <begin position="165"/>
        <end position="285"/>
    </location>
</feature>
<dbReference type="HOGENOM" id="CLU_402418_0_0_1"/>
<feature type="compositionally biased region" description="Polar residues" evidence="14">
    <location>
        <begin position="1"/>
        <end position="11"/>
    </location>
</feature>
<keyword evidence="4" id="KW-0547">Nucleotide-binding</keyword>
<evidence type="ECO:0000313" key="16">
    <source>
        <dbReference type="EMBL" id="ESN96057.1"/>
    </source>
</evidence>
<comment type="subcellular location">
    <subcellularLocation>
        <location evidence="1">Nucleus</location>
    </subcellularLocation>
</comment>
<feature type="domain" description="PHD-type" evidence="15">
    <location>
        <begin position="18"/>
        <end position="156"/>
    </location>
</feature>
<evidence type="ECO:0000256" key="3">
    <source>
        <dbReference type="ARBA" id="ARBA00022723"/>
    </source>
</evidence>
<feature type="compositionally biased region" description="Acidic residues" evidence="14">
    <location>
        <begin position="236"/>
        <end position="249"/>
    </location>
</feature>
<keyword evidence="8" id="KW-0862">Zinc</keyword>
<feature type="compositionally biased region" description="Basic and acidic residues" evidence="14">
    <location>
        <begin position="197"/>
        <end position="211"/>
    </location>
</feature>
<evidence type="ECO:0000256" key="13">
    <source>
        <dbReference type="ARBA" id="ARBA00047995"/>
    </source>
</evidence>
<keyword evidence="9" id="KW-0067">ATP-binding</keyword>
<dbReference type="EMBL" id="AMQM01001286">
    <property type="status" value="NOT_ANNOTATED_CDS"/>
    <property type="molecule type" value="Genomic_DNA"/>
</dbReference>
<dbReference type="InterPro" id="IPR013083">
    <property type="entry name" value="Znf_RING/FYVE/PHD"/>
</dbReference>
<gene>
    <name evidence="17" type="primary">20211123</name>
    <name evidence="16" type="ORF">HELRODRAFT_189092</name>
</gene>
<name>T1FQM6_HELRO</name>
<dbReference type="InParanoid" id="T1FQM6"/>
<evidence type="ECO:0000256" key="7">
    <source>
        <dbReference type="ARBA" id="ARBA00022801"/>
    </source>
</evidence>
<keyword evidence="3" id="KW-0479">Metal-binding</keyword>
<dbReference type="CDD" id="cd11726">
    <property type="entry name" value="ADDz_ATRX"/>
    <property type="match status" value="1"/>
</dbReference>
<evidence type="ECO:0000256" key="10">
    <source>
        <dbReference type="ARBA" id="ARBA00023125"/>
    </source>
</evidence>
<dbReference type="GO" id="GO:0010468">
    <property type="term" value="P:regulation of gene expression"/>
    <property type="evidence" value="ECO:0007669"/>
    <property type="project" value="UniProtKB-ARBA"/>
</dbReference>
<dbReference type="GO" id="GO:0016787">
    <property type="term" value="F:hydrolase activity"/>
    <property type="evidence" value="ECO:0007669"/>
    <property type="project" value="UniProtKB-KW"/>
</dbReference>
<evidence type="ECO:0000256" key="12">
    <source>
        <dbReference type="ARBA" id="ARBA00023242"/>
    </source>
</evidence>
<dbReference type="Proteomes" id="UP000015101">
    <property type="component" value="Unassembled WGS sequence"/>
</dbReference>
<keyword evidence="5" id="KW-0227">DNA damage</keyword>
<evidence type="ECO:0000256" key="1">
    <source>
        <dbReference type="ARBA" id="ARBA00004123"/>
    </source>
</evidence>
<dbReference type="CTD" id="20211123"/>
<dbReference type="InterPro" id="IPR025766">
    <property type="entry name" value="ADD"/>
</dbReference>
<reference evidence="17" key="3">
    <citation type="submission" date="2015-06" db="UniProtKB">
        <authorList>
            <consortium name="EnsemblMetazoa"/>
        </authorList>
    </citation>
    <scope>IDENTIFICATION</scope>
</reference>